<dbReference type="SUPFAM" id="SSF55961">
    <property type="entry name" value="Bet v1-like"/>
    <property type="match status" value="1"/>
</dbReference>
<protein>
    <recommendedName>
        <fullName evidence="3">Polyketide cyclase/dehydrase</fullName>
    </recommendedName>
</protein>
<proteinExistence type="predicted"/>
<gene>
    <name evidence="1" type="ORF">GOARA_090_00020</name>
</gene>
<dbReference type="CDD" id="cd07812">
    <property type="entry name" value="SRPBCC"/>
    <property type="match status" value="1"/>
</dbReference>
<reference evidence="1 2" key="1">
    <citation type="submission" date="2011-11" db="EMBL/GenBank/DDBJ databases">
        <title>Whole genome shotgun sequence of Gordonia araii NBRC 100433.</title>
        <authorList>
            <person name="Yoshida Y."/>
            <person name="Hosoyama A."/>
            <person name="Tsuchikane K."/>
            <person name="Katsumata H."/>
            <person name="Yamazaki S."/>
            <person name="Fujita N."/>
        </authorList>
    </citation>
    <scope>NUCLEOTIDE SEQUENCE [LARGE SCALE GENOMIC DNA]</scope>
    <source>
        <strain evidence="1 2">NBRC 100433</strain>
    </source>
</reference>
<dbReference type="Pfam" id="PF10604">
    <property type="entry name" value="Polyketide_cyc2"/>
    <property type="match status" value="1"/>
</dbReference>
<dbReference type="AlphaFoldDB" id="G7H7P5"/>
<keyword evidence="2" id="KW-1185">Reference proteome</keyword>
<dbReference type="InterPro" id="IPR023393">
    <property type="entry name" value="START-like_dom_sf"/>
</dbReference>
<dbReference type="EMBL" id="BAEE01000090">
    <property type="protein sequence ID" value="GAB11870.1"/>
    <property type="molecule type" value="Genomic_DNA"/>
</dbReference>
<dbReference type="InterPro" id="IPR019587">
    <property type="entry name" value="Polyketide_cyclase/dehydratase"/>
</dbReference>
<accession>G7H7P5</accession>
<dbReference type="STRING" id="1073574.GOARA_090_00020"/>
<comment type="caution">
    <text evidence="1">The sequence shown here is derived from an EMBL/GenBank/DDBJ whole genome shotgun (WGS) entry which is preliminary data.</text>
</comment>
<evidence type="ECO:0000313" key="2">
    <source>
        <dbReference type="Proteomes" id="UP000035088"/>
    </source>
</evidence>
<organism evidence="1 2">
    <name type="scientific">Gordonia araii NBRC 100433</name>
    <dbReference type="NCBI Taxonomy" id="1073574"/>
    <lineage>
        <taxon>Bacteria</taxon>
        <taxon>Bacillati</taxon>
        <taxon>Actinomycetota</taxon>
        <taxon>Actinomycetes</taxon>
        <taxon>Mycobacteriales</taxon>
        <taxon>Gordoniaceae</taxon>
        <taxon>Gordonia</taxon>
    </lineage>
</organism>
<dbReference type="Proteomes" id="UP000035088">
    <property type="component" value="Unassembled WGS sequence"/>
</dbReference>
<dbReference type="Gene3D" id="3.30.530.20">
    <property type="match status" value="1"/>
</dbReference>
<evidence type="ECO:0008006" key="3">
    <source>
        <dbReference type="Google" id="ProtNLM"/>
    </source>
</evidence>
<name>G7H7P5_9ACTN</name>
<evidence type="ECO:0000313" key="1">
    <source>
        <dbReference type="EMBL" id="GAB11870.1"/>
    </source>
</evidence>
<sequence>MLRVRYAPDMTTQPATTVAETTVAASADEVYELITDLPTLAQLGEEIAEMRWIKGDSARVGNTFRGRNRNGWHRWSTTCTITDAVPGQVIAWDVSSLGAPIAHWRYEFTPTEDGCRVVESMWDRRSALLKRTAHLLTGVRDREGANAEHMRATLARLKTRAEAA</sequence>